<dbReference type="GO" id="GO:0035438">
    <property type="term" value="F:cyclic-di-GMP binding"/>
    <property type="evidence" value="ECO:0007669"/>
    <property type="project" value="InterPro"/>
</dbReference>
<feature type="domain" description="PilZ" evidence="1">
    <location>
        <begin position="105"/>
        <end position="209"/>
    </location>
</feature>
<evidence type="ECO:0000313" key="3">
    <source>
        <dbReference type="Proteomes" id="UP001178662"/>
    </source>
</evidence>
<dbReference type="AlphaFoldDB" id="A0AA95EYM7"/>
<dbReference type="InterPro" id="IPR009875">
    <property type="entry name" value="PilZ_domain"/>
</dbReference>
<reference evidence="2" key="1">
    <citation type="submission" date="2023-03" db="EMBL/GenBank/DDBJ databases">
        <title>Andean soil-derived lignocellulolytic bacterial consortium as a source of novel taxa and putative plastic-active enzymes.</title>
        <authorList>
            <person name="Diaz-Garcia L."/>
            <person name="Chuvochina M."/>
            <person name="Feuerriegel G."/>
            <person name="Bunk B."/>
            <person name="Sproer C."/>
            <person name="Streit W.R."/>
            <person name="Rodriguez L.M."/>
            <person name="Overmann J."/>
            <person name="Jimenez D.J."/>
        </authorList>
    </citation>
    <scope>NUCLEOTIDE SEQUENCE</scope>
    <source>
        <strain evidence="2">MAG 2441</strain>
    </source>
</reference>
<dbReference type="Pfam" id="PF07238">
    <property type="entry name" value="PilZ"/>
    <property type="match status" value="1"/>
</dbReference>
<dbReference type="EMBL" id="CP119317">
    <property type="protein sequence ID" value="WEK55172.1"/>
    <property type="molecule type" value="Genomic_DNA"/>
</dbReference>
<dbReference type="Proteomes" id="UP001178662">
    <property type="component" value="Chromosome"/>
</dbReference>
<proteinExistence type="predicted"/>
<dbReference type="SUPFAM" id="SSF141371">
    <property type="entry name" value="PilZ domain-like"/>
    <property type="match status" value="1"/>
</dbReference>
<organism evidence="2 3">
    <name type="scientific">Candidatus Cohnella colombiensis</name>
    <dbReference type="NCBI Taxonomy" id="3121368"/>
    <lineage>
        <taxon>Bacteria</taxon>
        <taxon>Bacillati</taxon>
        <taxon>Bacillota</taxon>
        <taxon>Bacilli</taxon>
        <taxon>Bacillales</taxon>
        <taxon>Paenibacillaceae</taxon>
        <taxon>Cohnella</taxon>
    </lineage>
</organism>
<keyword evidence="3" id="KW-1185">Reference proteome</keyword>
<gene>
    <name evidence="2" type="ORF">P0Y55_03655</name>
</gene>
<name>A0AA95EYM7_9BACL</name>
<sequence>MLLSDSGRELPELADRELLPLNVLLHCRTVVEKQNFVATGLMTRVEGELFEIELNEFDLFELGETVKLTIYSPAGIQTISSIVFAKYDGVISLLQPPTLMKRFKEKREHPRVQINGNAFVSHIVDEGQELILPEPLQLVIQDISLSGLGFVGPDSPYFSRNSKLRAKVQIGFEFSCGLEVVRRDKQDDGLLIGAKMDVSDQEVMRALRATILRQQVEIHADLRRKGETKRF</sequence>
<evidence type="ECO:0000259" key="1">
    <source>
        <dbReference type="Pfam" id="PF07238"/>
    </source>
</evidence>
<accession>A0AA95EYM7</accession>
<evidence type="ECO:0000313" key="2">
    <source>
        <dbReference type="EMBL" id="WEK55172.1"/>
    </source>
</evidence>
<dbReference type="Gene3D" id="2.40.10.220">
    <property type="entry name" value="predicted glycosyltransferase like domains"/>
    <property type="match status" value="1"/>
</dbReference>
<protein>
    <submittedName>
        <fullName evidence="2">PilZ domain-containing protein</fullName>
    </submittedName>
</protein>